<dbReference type="InterPro" id="IPR031338">
    <property type="entry name" value="KDPG/KHG_AS_2"/>
</dbReference>
<organism evidence="9 10">
    <name type="scientific">Stagnihabitans tardus</name>
    <dbReference type="NCBI Taxonomy" id="2699202"/>
    <lineage>
        <taxon>Bacteria</taxon>
        <taxon>Pseudomonadati</taxon>
        <taxon>Pseudomonadota</taxon>
        <taxon>Alphaproteobacteria</taxon>
        <taxon>Rhodobacterales</taxon>
        <taxon>Paracoccaceae</taxon>
        <taxon>Stagnihabitans</taxon>
    </lineage>
</organism>
<keyword evidence="7" id="KW-0704">Schiff base</keyword>
<evidence type="ECO:0000256" key="7">
    <source>
        <dbReference type="ARBA" id="ARBA00023270"/>
    </source>
</evidence>
<comment type="similarity">
    <text evidence="3">Belongs to the KHG/KDPG aldolase family.</text>
</comment>
<dbReference type="PROSITE" id="PS00160">
    <property type="entry name" value="ALDOLASE_KDPG_KHG_2"/>
    <property type="match status" value="1"/>
</dbReference>
<comment type="catalytic activity">
    <reaction evidence="1">
        <text>2-dehydro-3-deoxy-6-phospho-D-gluconate = D-glyceraldehyde 3-phosphate + pyruvate</text>
        <dbReference type="Rhea" id="RHEA:17089"/>
        <dbReference type="ChEBI" id="CHEBI:15361"/>
        <dbReference type="ChEBI" id="CHEBI:57569"/>
        <dbReference type="ChEBI" id="CHEBI:59776"/>
        <dbReference type="EC" id="4.1.2.14"/>
    </reaction>
</comment>
<evidence type="ECO:0000256" key="3">
    <source>
        <dbReference type="ARBA" id="ARBA00006906"/>
    </source>
</evidence>
<evidence type="ECO:0000313" key="9">
    <source>
        <dbReference type="EMBL" id="NBZ89365.1"/>
    </source>
</evidence>
<reference evidence="9" key="1">
    <citation type="submission" date="2020-01" db="EMBL/GenBank/DDBJ databases">
        <authorList>
            <person name="Chen W.-M."/>
        </authorList>
    </citation>
    <scope>NUCLEOTIDE SEQUENCE</scope>
    <source>
        <strain evidence="9">CYK-10</strain>
    </source>
</reference>
<dbReference type="InterPro" id="IPR013785">
    <property type="entry name" value="Aldolase_TIM"/>
</dbReference>
<dbReference type="PANTHER" id="PTHR30246">
    <property type="entry name" value="2-KETO-3-DEOXY-6-PHOSPHOGLUCONATE ALDOLASE"/>
    <property type="match status" value="1"/>
</dbReference>
<dbReference type="GO" id="GO:0008675">
    <property type="term" value="F:2-dehydro-3-deoxy-phosphogluconate aldolase activity"/>
    <property type="evidence" value="ECO:0007669"/>
    <property type="project" value="UniProtKB-EC"/>
</dbReference>
<dbReference type="InterPro" id="IPR031337">
    <property type="entry name" value="KDPG/KHG_AS_1"/>
</dbReference>
<keyword evidence="10" id="KW-1185">Reference proteome</keyword>
<evidence type="ECO:0000256" key="6">
    <source>
        <dbReference type="ARBA" id="ARBA00023239"/>
    </source>
</evidence>
<dbReference type="PROSITE" id="PS00159">
    <property type="entry name" value="ALDOLASE_KDPG_KHG_1"/>
    <property type="match status" value="1"/>
</dbReference>
<comment type="pathway">
    <text evidence="2">Carbohydrate acid metabolism; 2-dehydro-3-deoxy-D-gluconate degradation; D-glyceraldehyde 3-phosphate and pyruvate from 2-dehydro-3-deoxy-D-gluconate: step 2/2.</text>
</comment>
<evidence type="ECO:0000313" key="10">
    <source>
        <dbReference type="Proteomes" id="UP001193501"/>
    </source>
</evidence>
<protein>
    <recommendedName>
        <fullName evidence="5">2-dehydro-3-deoxy-phosphogluconate aldolase</fullName>
        <ecNumber evidence="5">4.1.2.14</ecNumber>
    </recommendedName>
</protein>
<dbReference type="EC" id="4.1.2.14" evidence="5"/>
<gene>
    <name evidence="9" type="primary">eda</name>
    <name evidence="9" type="ORF">GV832_17390</name>
</gene>
<evidence type="ECO:0000256" key="2">
    <source>
        <dbReference type="ARBA" id="ARBA00004736"/>
    </source>
</evidence>
<name>A0AAE4YG73_9RHOB</name>
<evidence type="ECO:0000256" key="4">
    <source>
        <dbReference type="ARBA" id="ARBA00011233"/>
    </source>
</evidence>
<keyword evidence="6 9" id="KW-0456">Lyase</keyword>
<sequence>MSVFHELARFGVVPVIVLDRAEDALPLADALIAGGLPLAEITLRTPQALAGLAEIARHRPAMLVGAGTVLTEDQVHEAKAAGARFALSPGIDPLVLTEAQGAGLPFAPGIATATEVQMALRAGCEMVKFFPAVPAGGIALLKSIAAPYVHTGLGYNPTGGVTAETLGDWLALPQVRAVGGTWIATQADIATGAWEAIAHKARAAVDLVTRLRG</sequence>
<accession>A0AAE4YG73</accession>
<dbReference type="CDD" id="cd00452">
    <property type="entry name" value="KDPG_aldolase"/>
    <property type="match status" value="1"/>
</dbReference>
<dbReference type="PANTHER" id="PTHR30246:SF1">
    <property type="entry name" value="2-DEHYDRO-3-DEOXY-6-PHOSPHOGALACTONATE ALDOLASE-RELATED"/>
    <property type="match status" value="1"/>
</dbReference>
<dbReference type="Proteomes" id="UP001193501">
    <property type="component" value="Unassembled WGS sequence"/>
</dbReference>
<dbReference type="Gene3D" id="3.20.20.70">
    <property type="entry name" value="Aldolase class I"/>
    <property type="match status" value="1"/>
</dbReference>
<evidence type="ECO:0000256" key="1">
    <source>
        <dbReference type="ARBA" id="ARBA00000654"/>
    </source>
</evidence>
<dbReference type="Pfam" id="PF01081">
    <property type="entry name" value="Aldolase"/>
    <property type="match status" value="1"/>
</dbReference>
<dbReference type="AlphaFoldDB" id="A0AAE4YG73"/>
<evidence type="ECO:0000256" key="5">
    <source>
        <dbReference type="ARBA" id="ARBA00013063"/>
    </source>
</evidence>
<comment type="subunit">
    <text evidence="4">Homotrimer.</text>
</comment>
<comment type="caution">
    <text evidence="9">The sequence shown here is derived from an EMBL/GenBank/DDBJ whole genome shotgun (WGS) entry which is preliminary data.</text>
</comment>
<proteinExistence type="inferred from homology"/>
<dbReference type="SUPFAM" id="SSF51569">
    <property type="entry name" value="Aldolase"/>
    <property type="match status" value="1"/>
</dbReference>
<dbReference type="InterPro" id="IPR000887">
    <property type="entry name" value="Aldlse_KDPG_KHG"/>
</dbReference>
<dbReference type="RefSeq" id="WP_168776164.1">
    <property type="nucleotide sequence ID" value="NZ_JAABNR010000021.1"/>
</dbReference>
<keyword evidence="8" id="KW-0119">Carbohydrate metabolism</keyword>
<dbReference type="EMBL" id="JAABNR010000021">
    <property type="protein sequence ID" value="NBZ89365.1"/>
    <property type="molecule type" value="Genomic_DNA"/>
</dbReference>
<dbReference type="NCBIfam" id="TIGR01182">
    <property type="entry name" value="eda"/>
    <property type="match status" value="1"/>
</dbReference>
<evidence type="ECO:0000256" key="8">
    <source>
        <dbReference type="ARBA" id="ARBA00023277"/>
    </source>
</evidence>